<dbReference type="EMBL" id="JBCFQL010000001">
    <property type="protein sequence ID" value="MFA9189801.1"/>
    <property type="molecule type" value="Genomic_DNA"/>
</dbReference>
<keyword evidence="2" id="KW-1185">Reference proteome</keyword>
<accession>A0ABV4T6V8</accession>
<organism evidence="1 2">
    <name type="scientific">Flavobacterium zubiriense</name>
    <dbReference type="NCBI Taxonomy" id="3138075"/>
    <lineage>
        <taxon>Bacteria</taxon>
        <taxon>Pseudomonadati</taxon>
        <taxon>Bacteroidota</taxon>
        <taxon>Flavobacteriia</taxon>
        <taxon>Flavobacteriales</taxon>
        <taxon>Flavobacteriaceae</taxon>
        <taxon>Flavobacterium</taxon>
    </lineage>
</organism>
<protein>
    <submittedName>
        <fullName evidence="1">Uncharacterized protein</fullName>
    </submittedName>
</protein>
<name>A0ABV4T6V8_9FLAO</name>
<evidence type="ECO:0000313" key="2">
    <source>
        <dbReference type="Proteomes" id="UP001574169"/>
    </source>
</evidence>
<evidence type="ECO:0000313" key="1">
    <source>
        <dbReference type="EMBL" id="MFA9189801.1"/>
    </source>
</evidence>
<proteinExistence type="predicted"/>
<sequence length="235" mass="27221">MNKEIVIKTTAFCNEIFADKKDYELPSVYSYKHLPICVIDSVFSIGVKYEIVENTINRFCEYYKIDKFSNSEELTTSDFLKLMKEPSIRELTENIYQNRQRTSTRSGILKSEAVILFLEVLQKFKIEKLSDVEKIITSEQFEIEIKKIPGQNSGISLTYFFMLAGSDELIKPDRMIVRFLENISGEKVSLNDCQLILVEVANELKKSGFKITPKKLDNLIWNYQRDVKPPVSADL</sequence>
<dbReference type="Proteomes" id="UP001574169">
    <property type="component" value="Unassembled WGS sequence"/>
</dbReference>
<gene>
    <name evidence="1" type="ORF">AAGV28_00330</name>
</gene>
<dbReference type="RefSeq" id="WP_373404859.1">
    <property type="nucleotide sequence ID" value="NZ_JBCFQL010000001.1"/>
</dbReference>
<comment type="caution">
    <text evidence="1">The sequence shown here is derived from an EMBL/GenBank/DDBJ whole genome shotgun (WGS) entry which is preliminary data.</text>
</comment>
<reference evidence="1 2" key="1">
    <citation type="submission" date="2024-04" db="EMBL/GenBank/DDBJ databases">
        <title>New Clade of Flavobacterium.</title>
        <authorList>
            <person name="Matos L."/>
            <person name="Proenca D.N."/>
            <person name="Fransisco R.M."/>
            <person name="Chung A.P."/>
            <person name="Maccario L."/>
            <person name="Sorensen S.J."/>
            <person name="Morais P.V."/>
        </authorList>
    </citation>
    <scope>NUCLEOTIDE SEQUENCE [LARGE SCALE GENOMIC DNA]</scope>
    <source>
        <strain evidence="1 2">FZUC8N2.13</strain>
    </source>
</reference>